<organism evidence="1 2">
    <name type="scientific">Natronococcus jeotgali DSM 18795</name>
    <dbReference type="NCBI Taxonomy" id="1227498"/>
    <lineage>
        <taxon>Archaea</taxon>
        <taxon>Methanobacteriati</taxon>
        <taxon>Methanobacteriota</taxon>
        <taxon>Stenosarchaea group</taxon>
        <taxon>Halobacteria</taxon>
        <taxon>Halobacteriales</taxon>
        <taxon>Natrialbaceae</taxon>
        <taxon>Natronococcus</taxon>
    </lineage>
</organism>
<accession>L9XZM5</accession>
<dbReference type="Proteomes" id="UP000011531">
    <property type="component" value="Unassembled WGS sequence"/>
</dbReference>
<sequence>MYYIRYDQVESDNMDDHEVTKVLTKFLDDSGVDYEEVYSEKKTLYVRGLGDSVAPQLAYTKRKSLDPSWEGMLMVDTLDGGREEYFTPGYLLPLQK</sequence>
<protein>
    <submittedName>
        <fullName evidence="1">Uncharacterized protein</fullName>
    </submittedName>
</protein>
<keyword evidence="2" id="KW-1185">Reference proteome</keyword>
<dbReference type="AlphaFoldDB" id="L9XZM5"/>
<proteinExistence type="predicted"/>
<name>L9XZM5_9EURY</name>
<evidence type="ECO:0000313" key="1">
    <source>
        <dbReference type="EMBL" id="ELY67245.1"/>
    </source>
</evidence>
<dbReference type="EMBL" id="AOIA01000008">
    <property type="protein sequence ID" value="ELY67245.1"/>
    <property type="molecule type" value="Genomic_DNA"/>
</dbReference>
<comment type="caution">
    <text evidence="1">The sequence shown here is derived from an EMBL/GenBank/DDBJ whole genome shotgun (WGS) entry which is preliminary data.</text>
</comment>
<reference evidence="1 2" key="1">
    <citation type="journal article" date="2014" name="PLoS Genet.">
        <title>Phylogenetically driven sequencing of extremely halophilic archaea reveals strategies for static and dynamic osmo-response.</title>
        <authorList>
            <person name="Becker E.A."/>
            <person name="Seitzer P.M."/>
            <person name="Tritt A."/>
            <person name="Larsen D."/>
            <person name="Krusor M."/>
            <person name="Yao A.I."/>
            <person name="Wu D."/>
            <person name="Madern D."/>
            <person name="Eisen J.A."/>
            <person name="Darling A.E."/>
            <person name="Facciotti M.T."/>
        </authorList>
    </citation>
    <scope>NUCLEOTIDE SEQUENCE [LARGE SCALE GENOMIC DNA]</scope>
    <source>
        <strain evidence="1 2">DSM 18795</strain>
    </source>
</reference>
<gene>
    <name evidence="1" type="ORF">C492_00270</name>
</gene>
<evidence type="ECO:0000313" key="2">
    <source>
        <dbReference type="Proteomes" id="UP000011531"/>
    </source>
</evidence>